<comment type="caution">
    <text evidence="2">The sequence shown here is derived from an EMBL/GenBank/DDBJ whole genome shotgun (WGS) entry which is preliminary data.</text>
</comment>
<keyword evidence="3" id="KW-1185">Reference proteome</keyword>
<reference evidence="2 3" key="1">
    <citation type="submission" date="2021-10" db="EMBL/GenBank/DDBJ databases">
        <title>Anaerobic single-cell dispensing facilitates the cultivation of human gut bacteria.</title>
        <authorList>
            <person name="Afrizal A."/>
        </authorList>
    </citation>
    <scope>NUCLEOTIDE SEQUENCE [LARGE SCALE GENOMIC DNA]</scope>
    <source>
        <strain evidence="2 3">CLA-AA-H270</strain>
    </source>
</reference>
<dbReference type="EMBL" id="JAJEPX010000027">
    <property type="protein sequence ID" value="MCC2177266.1"/>
    <property type="molecule type" value="Genomic_DNA"/>
</dbReference>
<accession>A0AAW4VWE1</accession>
<evidence type="ECO:0000313" key="3">
    <source>
        <dbReference type="Proteomes" id="UP001298753"/>
    </source>
</evidence>
<protein>
    <submittedName>
        <fullName evidence="2">Zinc ribbon domain-containing protein</fullName>
    </submittedName>
</protein>
<dbReference type="GeneID" id="98659995"/>
<dbReference type="AlphaFoldDB" id="A0AAW4VWE1"/>
<evidence type="ECO:0000313" key="2">
    <source>
        <dbReference type="EMBL" id="MCC2177266.1"/>
    </source>
</evidence>
<gene>
    <name evidence="2" type="ORF">LKD22_09050</name>
</gene>
<organism evidence="2 3">
    <name type="scientific">Agathobaculum butyriciproducens</name>
    <dbReference type="NCBI Taxonomy" id="1628085"/>
    <lineage>
        <taxon>Bacteria</taxon>
        <taxon>Bacillati</taxon>
        <taxon>Bacillota</taxon>
        <taxon>Clostridia</taxon>
        <taxon>Eubacteriales</taxon>
        <taxon>Butyricicoccaceae</taxon>
        <taxon>Agathobaculum</taxon>
    </lineage>
</organism>
<dbReference type="Proteomes" id="UP001298753">
    <property type="component" value="Unassembled WGS sequence"/>
</dbReference>
<name>A0AAW4VWE1_9FIRM</name>
<sequence>MDMKMQAFLDKVKDMADKTGKVSRHAAGVAGKKANDLALATRINLQIFDLNTECEALYKEIGKLVYDLHRGAEVTNEEMDEKMAQVDAKQEKLAALRDKLAEMRSVTACPHCGKPCGKDDAYCSSCGAEL</sequence>
<evidence type="ECO:0000256" key="1">
    <source>
        <dbReference type="SAM" id="Coils"/>
    </source>
</evidence>
<dbReference type="RefSeq" id="WP_117751371.1">
    <property type="nucleotide sequence ID" value="NZ_DBFBDK010000078.1"/>
</dbReference>
<proteinExistence type="predicted"/>
<feature type="coiled-coil region" evidence="1">
    <location>
        <begin position="72"/>
        <end position="106"/>
    </location>
</feature>
<keyword evidence="1" id="KW-0175">Coiled coil</keyword>